<dbReference type="Gene3D" id="3.30.40.10">
    <property type="entry name" value="Zinc/RING finger domain, C3HC4 (zinc finger)"/>
    <property type="match status" value="1"/>
</dbReference>
<dbReference type="InterPro" id="IPR057251">
    <property type="entry name" value="FP_C"/>
</dbReference>
<dbReference type="Pfam" id="PF25298">
    <property type="entry name" value="Baculo_FP_2nd"/>
    <property type="match status" value="1"/>
</dbReference>
<dbReference type="Proteomes" id="UP001497472">
    <property type="component" value="Unassembled WGS sequence"/>
</dbReference>
<feature type="coiled-coil region" evidence="5">
    <location>
        <begin position="96"/>
        <end position="151"/>
    </location>
</feature>
<feature type="domain" description="PHD-type" evidence="7">
    <location>
        <begin position="2"/>
        <end position="60"/>
    </location>
</feature>
<organism evidence="8 9">
    <name type="scientific">Leptosia nina</name>
    <dbReference type="NCBI Taxonomy" id="320188"/>
    <lineage>
        <taxon>Eukaryota</taxon>
        <taxon>Metazoa</taxon>
        <taxon>Ecdysozoa</taxon>
        <taxon>Arthropoda</taxon>
        <taxon>Hexapoda</taxon>
        <taxon>Insecta</taxon>
        <taxon>Pterygota</taxon>
        <taxon>Neoptera</taxon>
        <taxon>Endopterygota</taxon>
        <taxon>Lepidoptera</taxon>
        <taxon>Glossata</taxon>
        <taxon>Ditrysia</taxon>
        <taxon>Papilionoidea</taxon>
        <taxon>Pieridae</taxon>
        <taxon>Pierinae</taxon>
        <taxon>Leptosia</taxon>
    </lineage>
</organism>
<comment type="caution">
    <text evidence="8">The sequence shown here is derived from an EMBL/GenBank/DDBJ whole genome shotgun (WGS) entry which is preliminary data.</text>
</comment>
<dbReference type="InterPro" id="IPR011011">
    <property type="entry name" value="Znf_FYVE_PHD"/>
</dbReference>
<protein>
    <recommendedName>
        <fullName evidence="7">PHD-type domain-containing protein</fullName>
    </recommendedName>
</protein>
<dbReference type="InterPro" id="IPR019786">
    <property type="entry name" value="Zinc_finger_PHD-type_CS"/>
</dbReference>
<dbReference type="InterPro" id="IPR001965">
    <property type="entry name" value="Znf_PHD"/>
</dbReference>
<evidence type="ECO:0000256" key="3">
    <source>
        <dbReference type="ARBA" id="ARBA00022833"/>
    </source>
</evidence>
<evidence type="ECO:0000256" key="4">
    <source>
        <dbReference type="PROSITE-ProRule" id="PRU00146"/>
    </source>
</evidence>
<dbReference type="InterPro" id="IPR019787">
    <property type="entry name" value="Znf_PHD-finger"/>
</dbReference>
<dbReference type="SUPFAM" id="SSF56672">
    <property type="entry name" value="DNA/RNA polymerases"/>
    <property type="match status" value="1"/>
</dbReference>
<name>A0AAV1J6V0_9NEOP</name>
<evidence type="ECO:0000313" key="8">
    <source>
        <dbReference type="EMBL" id="CAK1544766.1"/>
    </source>
</evidence>
<dbReference type="SMART" id="SM00249">
    <property type="entry name" value="PHD"/>
    <property type="match status" value="1"/>
</dbReference>
<dbReference type="Pfam" id="PF00628">
    <property type="entry name" value="PHD"/>
    <property type="match status" value="1"/>
</dbReference>
<dbReference type="AlphaFoldDB" id="A0AAV1J6V0"/>
<dbReference type="PANTHER" id="PTHR47510">
    <property type="entry name" value="REVERSE TRANSCRIPTASE DOMAIN-CONTAINING PROTEIN"/>
    <property type="match status" value="1"/>
</dbReference>
<accession>A0AAV1J6V0</accession>
<proteinExistence type="predicted"/>
<dbReference type="CDD" id="cd15489">
    <property type="entry name" value="PHD_SF"/>
    <property type="match status" value="1"/>
</dbReference>
<reference evidence="8 9" key="1">
    <citation type="submission" date="2023-11" db="EMBL/GenBank/DDBJ databases">
        <authorList>
            <person name="Okamura Y."/>
        </authorList>
    </citation>
    <scope>NUCLEOTIDE SEQUENCE [LARGE SCALE GENOMIC DNA]</scope>
</reference>
<sequence length="810" mass="92251">MEHTCGACLSQVDVREEQIIQCTRCVLIYHPLCLNINDLEFDKLEQDYLNSWECPNCTSRVPKISSANVDRLPSSPATSRPSKRKALLSPMSGSGNDTLTNEIRLLREEMQEMKSCLKEFVETVAQCMSKTVNLETRVLEAEAKVSALEKENSSIPGLKLHIASLEQQVNNHQSYFLRNEVEIIGLNEHRNENLLHITNIIAQRVGFELKPEDIDWVTRVGSLRSSGIEQRPRPVVLRFTRQVVRDDFLRHTKTRRNTTTTDIELEGPSRILYFNEHLSKLNRQLFREARLLSKEKGFKYCWIKNGKIKIRQDDGKPVRTISSTGDMNINILAEDSTGHCNEYLCVMARYGLLPVINTPTRGENCIDHIFVKSKSAPTGLVSSHSLTDHNLCMAIIPLDTVIRKGQNTQITKTNFREVAKSLATQDWHTVTSAITTNAAADIFRKILNSIIERHTNTVNLGRKYVLLCPWMTPGLNRCILHRDKLHRALRNSPDDKNLETTYKRYRNFCNKIIRDTRDAYNNKKLMQNKDNPKKLWKTINELCDRNPKTKVTCDPVERRNKANSFNKHFVSIPDALTRTILNNLSTNKGNHIRNTTSRNNIPDSLFLNPTTPDEILSLINNLKNGSAPGSDSCTPELIKSVKTHIIVPLTHIFNLSLSEGVFPECWKHSIVIPIHKSGDTDNPNNYRPISLLSMFSKLLEKIVNKRLTAFFSMHKIFSPNQFGFRQGKSTEDATVKLTDTVHDYLDKYKCCVGTRGFNLKVRTVSENILKNKSKQAAFPGASPDDDGKIMIRLEYSTVEYCSPITYNNAA</sequence>
<keyword evidence="5" id="KW-0175">Coiled coil</keyword>
<dbReference type="Pfam" id="PF00078">
    <property type="entry name" value="RVT_1"/>
    <property type="match status" value="1"/>
</dbReference>
<evidence type="ECO:0000256" key="2">
    <source>
        <dbReference type="ARBA" id="ARBA00022771"/>
    </source>
</evidence>
<keyword evidence="2 4" id="KW-0863">Zinc-finger</keyword>
<dbReference type="InterPro" id="IPR043502">
    <property type="entry name" value="DNA/RNA_pol_sf"/>
</dbReference>
<evidence type="ECO:0000259" key="7">
    <source>
        <dbReference type="PROSITE" id="PS50016"/>
    </source>
</evidence>
<gene>
    <name evidence="8" type="ORF">LNINA_LOCUS4486</name>
</gene>
<dbReference type="SUPFAM" id="SSF57903">
    <property type="entry name" value="FYVE/PHD zinc finger"/>
    <property type="match status" value="1"/>
</dbReference>
<dbReference type="PROSITE" id="PS50016">
    <property type="entry name" value="ZF_PHD_2"/>
    <property type="match status" value="1"/>
</dbReference>
<evidence type="ECO:0000313" key="9">
    <source>
        <dbReference type="Proteomes" id="UP001497472"/>
    </source>
</evidence>
<dbReference type="GO" id="GO:0008270">
    <property type="term" value="F:zinc ion binding"/>
    <property type="evidence" value="ECO:0007669"/>
    <property type="project" value="UniProtKB-KW"/>
</dbReference>
<evidence type="ECO:0000256" key="6">
    <source>
        <dbReference type="SAM" id="MobiDB-lite"/>
    </source>
</evidence>
<keyword evidence="3" id="KW-0862">Zinc</keyword>
<evidence type="ECO:0000256" key="5">
    <source>
        <dbReference type="SAM" id="Coils"/>
    </source>
</evidence>
<keyword evidence="9" id="KW-1185">Reference proteome</keyword>
<dbReference type="InterPro" id="IPR013083">
    <property type="entry name" value="Znf_RING/FYVE/PHD"/>
</dbReference>
<dbReference type="InterPro" id="IPR000477">
    <property type="entry name" value="RT_dom"/>
</dbReference>
<dbReference type="EMBL" id="CAVLEF010000006">
    <property type="protein sequence ID" value="CAK1544766.1"/>
    <property type="molecule type" value="Genomic_DNA"/>
</dbReference>
<feature type="region of interest" description="Disordered" evidence="6">
    <location>
        <begin position="68"/>
        <end position="96"/>
    </location>
</feature>
<dbReference type="PANTHER" id="PTHR47510:SF3">
    <property type="entry name" value="ENDO_EXONUCLEASE_PHOSPHATASE DOMAIN-CONTAINING PROTEIN"/>
    <property type="match status" value="1"/>
</dbReference>
<keyword evidence="1" id="KW-0479">Metal-binding</keyword>
<evidence type="ECO:0000256" key="1">
    <source>
        <dbReference type="ARBA" id="ARBA00022723"/>
    </source>
</evidence>
<dbReference type="PROSITE" id="PS01359">
    <property type="entry name" value="ZF_PHD_1"/>
    <property type="match status" value="1"/>
</dbReference>
<dbReference type="GO" id="GO:0071897">
    <property type="term" value="P:DNA biosynthetic process"/>
    <property type="evidence" value="ECO:0007669"/>
    <property type="project" value="UniProtKB-ARBA"/>
</dbReference>